<reference evidence="5 6" key="1">
    <citation type="submission" date="2019-11" db="EMBL/GenBank/DDBJ databases">
        <authorList>
            <person name="Cao P."/>
        </authorList>
    </citation>
    <scope>NUCLEOTIDE SEQUENCE [LARGE SCALE GENOMIC DNA]</scope>
    <source>
        <strain evidence="5 6">NEAU-AAG5</strain>
    </source>
</reference>
<keyword evidence="2" id="KW-0012">Acyltransferase</keyword>
<comment type="similarity">
    <text evidence="3">Belongs to the acetyltransferase family. RimJ subfamily.</text>
</comment>
<dbReference type="InterPro" id="IPR000182">
    <property type="entry name" value="GNAT_dom"/>
</dbReference>
<evidence type="ECO:0000256" key="3">
    <source>
        <dbReference type="ARBA" id="ARBA00038502"/>
    </source>
</evidence>
<dbReference type="SUPFAM" id="SSF55729">
    <property type="entry name" value="Acyl-CoA N-acyltransferases (Nat)"/>
    <property type="match status" value="1"/>
</dbReference>
<keyword evidence="1 5" id="KW-0808">Transferase</keyword>
<dbReference type="PANTHER" id="PTHR43792">
    <property type="entry name" value="GNAT FAMILY, PUTATIVE (AFU_ORTHOLOGUE AFUA_3G00765)-RELATED-RELATED"/>
    <property type="match status" value="1"/>
</dbReference>
<dbReference type="InterPro" id="IPR051531">
    <property type="entry name" value="N-acetyltransferase"/>
</dbReference>
<gene>
    <name evidence="5" type="ORF">GNZ18_33950</name>
</gene>
<dbReference type="EMBL" id="WOFH01000015">
    <property type="protein sequence ID" value="MUN41558.1"/>
    <property type="molecule type" value="Genomic_DNA"/>
</dbReference>
<sequence length="186" mass="20072">MYPVSMTGAGVALREFTADDLDAVSKVYGDPHVVEHLSFEPRSRDRVAATLSHLIDAAGHEPRVEYSLAVADAASGEVIGVARLAVDVQHPGQSSAQLGFASRPDRWGAGLAAETGRLLFRLGFEDLGLHRLWGARGPDNVAAARLMAKLGMVEEGRIRGHLRVRGAWRDSVVHSILEDDDWRGAS</sequence>
<evidence type="ECO:0000256" key="2">
    <source>
        <dbReference type="ARBA" id="ARBA00023315"/>
    </source>
</evidence>
<dbReference type="GO" id="GO:0016747">
    <property type="term" value="F:acyltransferase activity, transferring groups other than amino-acyl groups"/>
    <property type="evidence" value="ECO:0007669"/>
    <property type="project" value="InterPro"/>
</dbReference>
<name>A0A7K1LAW4_9ACTN</name>
<accession>A0A7K1LAW4</accession>
<dbReference type="Proteomes" id="UP000432015">
    <property type="component" value="Unassembled WGS sequence"/>
</dbReference>
<dbReference type="Pfam" id="PF13302">
    <property type="entry name" value="Acetyltransf_3"/>
    <property type="match status" value="1"/>
</dbReference>
<evidence type="ECO:0000256" key="1">
    <source>
        <dbReference type="ARBA" id="ARBA00022679"/>
    </source>
</evidence>
<protein>
    <submittedName>
        <fullName evidence="5">GNAT family N-acetyltransferase</fullName>
    </submittedName>
</protein>
<dbReference type="AlphaFoldDB" id="A0A7K1LAW4"/>
<keyword evidence="6" id="KW-1185">Reference proteome</keyword>
<evidence type="ECO:0000313" key="6">
    <source>
        <dbReference type="Proteomes" id="UP000432015"/>
    </source>
</evidence>
<dbReference type="PANTHER" id="PTHR43792:SF8">
    <property type="entry name" value="[RIBOSOMAL PROTEIN US5]-ALANINE N-ACETYLTRANSFERASE"/>
    <property type="match status" value="1"/>
</dbReference>
<dbReference type="PROSITE" id="PS51186">
    <property type="entry name" value="GNAT"/>
    <property type="match status" value="1"/>
</dbReference>
<proteinExistence type="inferred from homology"/>
<dbReference type="Gene3D" id="3.40.630.30">
    <property type="match status" value="1"/>
</dbReference>
<comment type="caution">
    <text evidence="5">The sequence shown here is derived from an EMBL/GenBank/DDBJ whole genome shotgun (WGS) entry which is preliminary data.</text>
</comment>
<feature type="domain" description="N-acetyltransferase" evidence="4">
    <location>
        <begin position="11"/>
        <end position="179"/>
    </location>
</feature>
<dbReference type="RefSeq" id="WP_156220745.1">
    <property type="nucleotide sequence ID" value="NZ_WOFH01000015.1"/>
</dbReference>
<evidence type="ECO:0000259" key="4">
    <source>
        <dbReference type="PROSITE" id="PS51186"/>
    </source>
</evidence>
<dbReference type="InterPro" id="IPR016181">
    <property type="entry name" value="Acyl_CoA_acyltransferase"/>
</dbReference>
<organism evidence="5 6">
    <name type="scientific">Actinomadura litoris</name>
    <dbReference type="NCBI Taxonomy" id="2678616"/>
    <lineage>
        <taxon>Bacteria</taxon>
        <taxon>Bacillati</taxon>
        <taxon>Actinomycetota</taxon>
        <taxon>Actinomycetes</taxon>
        <taxon>Streptosporangiales</taxon>
        <taxon>Thermomonosporaceae</taxon>
        <taxon>Actinomadura</taxon>
    </lineage>
</organism>
<evidence type="ECO:0000313" key="5">
    <source>
        <dbReference type="EMBL" id="MUN41558.1"/>
    </source>
</evidence>